<protein>
    <recommendedName>
        <fullName evidence="2">diguanylate cyclase</fullName>
        <ecNumber evidence="2">2.7.7.65</ecNumber>
    </recommendedName>
</protein>
<evidence type="ECO:0000256" key="3">
    <source>
        <dbReference type="ARBA" id="ARBA00034247"/>
    </source>
</evidence>
<comment type="catalytic activity">
    <reaction evidence="3">
        <text>2 GTP = 3',3'-c-di-GMP + 2 diphosphate</text>
        <dbReference type="Rhea" id="RHEA:24898"/>
        <dbReference type="ChEBI" id="CHEBI:33019"/>
        <dbReference type="ChEBI" id="CHEBI:37565"/>
        <dbReference type="ChEBI" id="CHEBI:58805"/>
        <dbReference type="EC" id="2.7.7.65"/>
    </reaction>
</comment>
<dbReference type="PANTHER" id="PTHR45138:SF9">
    <property type="entry name" value="DIGUANYLATE CYCLASE DGCM-RELATED"/>
    <property type="match status" value="1"/>
</dbReference>
<dbReference type="Proteomes" id="UP000319809">
    <property type="component" value="Chromosome"/>
</dbReference>
<evidence type="ECO:0000313" key="6">
    <source>
        <dbReference type="EMBL" id="QDE32306.1"/>
    </source>
</evidence>
<reference evidence="6 7" key="1">
    <citation type="submission" date="2019-06" db="EMBL/GenBank/DDBJ databases">
        <title>The genome of Shewanella sp. SM1901.</title>
        <authorList>
            <person name="Cha Q."/>
        </authorList>
    </citation>
    <scope>NUCLEOTIDE SEQUENCE [LARGE SCALE GENOMIC DNA]</scope>
    <source>
        <strain evidence="6 7">SM1901</strain>
    </source>
</reference>
<dbReference type="InterPro" id="IPR000160">
    <property type="entry name" value="GGDEF_dom"/>
</dbReference>
<sequence>MLTSKTSHTARIITFFFTIGFICIAYANPIANPRADEIYKLFDSGHFVSNEDNRKLLDEYKATLSADDIVRQKIYIRLNCWSLPTDTSEQIKAAVGYADEYLQIYSQPTPSLISVDLQYCKVWYLHIQGKNDHIFTDLDSAIKSAYQLEDLRLIADGRSIRGSILSYLGNFSAALEDLITAQNLYESLNLSYWANVNLGEIASSYRRFGDAETALKYQTKLEKNYLKHQQFYEANQTNSQIALSLEKLERYEEAIQRNKKTRDFWLTQNELVAAANTSVNIAGNLIRLNRLNEANTILQTTKHLITPDNDGSYSYMNLFLAEIHFKQGHYNQAIIDITRAEKSFNANNNIRGLNQTLQLKSKIYQALQQWQQAYETLESFVESHMSQDKKVFSERNSEMQIRFDTNKIQTENKLLIQRNDDKKQQLEILQRNKDMQIVIIILVAIILIIVSIFAYKQLIRKQLFKRLALTDELTKLANRRDTYSQGNHFLKAAQLSGKPFSIISFDADHFKLVNDNLGHDMGDKVLVKLASMTASMMRETDVVGRVGGEEFLILLPNIDKTKAIEIANRLVDTIDKYDWAQISPNLHQTVSAGVASYSNEEDLSPLLLKADKALYSAKAAGRNCVKAE</sequence>
<dbReference type="InterPro" id="IPR011990">
    <property type="entry name" value="TPR-like_helical_dom_sf"/>
</dbReference>
<dbReference type="GO" id="GO:1902201">
    <property type="term" value="P:negative regulation of bacterial-type flagellum-dependent cell motility"/>
    <property type="evidence" value="ECO:0007669"/>
    <property type="project" value="TreeGrafter"/>
</dbReference>
<proteinExistence type="predicted"/>
<evidence type="ECO:0000256" key="2">
    <source>
        <dbReference type="ARBA" id="ARBA00012528"/>
    </source>
</evidence>
<feature type="transmembrane region" description="Helical" evidence="4">
    <location>
        <begin position="12"/>
        <end position="31"/>
    </location>
</feature>
<feature type="transmembrane region" description="Helical" evidence="4">
    <location>
        <begin position="435"/>
        <end position="455"/>
    </location>
</feature>
<evidence type="ECO:0000256" key="4">
    <source>
        <dbReference type="SAM" id="Phobius"/>
    </source>
</evidence>
<evidence type="ECO:0000313" key="7">
    <source>
        <dbReference type="Proteomes" id="UP000319809"/>
    </source>
</evidence>
<evidence type="ECO:0000256" key="1">
    <source>
        <dbReference type="ARBA" id="ARBA00001946"/>
    </source>
</evidence>
<keyword evidence="4" id="KW-1133">Transmembrane helix</keyword>
<dbReference type="PANTHER" id="PTHR45138">
    <property type="entry name" value="REGULATORY COMPONENTS OF SENSORY TRANSDUCTION SYSTEM"/>
    <property type="match status" value="1"/>
</dbReference>
<keyword evidence="7" id="KW-1185">Reference proteome</keyword>
<dbReference type="PROSITE" id="PS50887">
    <property type="entry name" value="GGDEF"/>
    <property type="match status" value="1"/>
</dbReference>
<gene>
    <name evidence="6" type="ORF">FH971_15850</name>
</gene>
<dbReference type="AlphaFoldDB" id="A0A4Y5YIF1"/>
<dbReference type="EMBL" id="CP041036">
    <property type="protein sequence ID" value="QDE32306.1"/>
    <property type="molecule type" value="Genomic_DNA"/>
</dbReference>
<feature type="domain" description="GGDEF" evidence="5">
    <location>
        <begin position="498"/>
        <end position="628"/>
    </location>
</feature>
<dbReference type="RefSeq" id="WP_140234969.1">
    <property type="nucleotide sequence ID" value="NZ_CP041036.1"/>
</dbReference>
<dbReference type="KEGG" id="spol:FH971_15850"/>
<dbReference type="GO" id="GO:0005886">
    <property type="term" value="C:plasma membrane"/>
    <property type="evidence" value="ECO:0007669"/>
    <property type="project" value="TreeGrafter"/>
</dbReference>
<dbReference type="InterPro" id="IPR019734">
    <property type="entry name" value="TPR_rpt"/>
</dbReference>
<dbReference type="Gene3D" id="1.25.40.10">
    <property type="entry name" value="Tetratricopeptide repeat domain"/>
    <property type="match status" value="2"/>
</dbReference>
<dbReference type="GO" id="GO:0052621">
    <property type="term" value="F:diguanylate cyclase activity"/>
    <property type="evidence" value="ECO:0007669"/>
    <property type="project" value="UniProtKB-EC"/>
</dbReference>
<dbReference type="Gene3D" id="3.30.70.270">
    <property type="match status" value="1"/>
</dbReference>
<keyword evidence="4" id="KW-0472">Membrane</keyword>
<name>A0A4Y5YIF1_9GAMM</name>
<comment type="cofactor">
    <cofactor evidence="1">
        <name>Mg(2+)</name>
        <dbReference type="ChEBI" id="CHEBI:18420"/>
    </cofactor>
</comment>
<dbReference type="SMART" id="SM00267">
    <property type="entry name" value="GGDEF"/>
    <property type="match status" value="1"/>
</dbReference>
<dbReference type="SUPFAM" id="SSF48452">
    <property type="entry name" value="TPR-like"/>
    <property type="match status" value="2"/>
</dbReference>
<organism evidence="6 7">
    <name type="scientific">Shewanella polaris</name>
    <dbReference type="NCBI Taxonomy" id="2588449"/>
    <lineage>
        <taxon>Bacteria</taxon>
        <taxon>Pseudomonadati</taxon>
        <taxon>Pseudomonadota</taxon>
        <taxon>Gammaproteobacteria</taxon>
        <taxon>Alteromonadales</taxon>
        <taxon>Shewanellaceae</taxon>
        <taxon>Shewanella</taxon>
    </lineage>
</organism>
<dbReference type="FunFam" id="3.30.70.270:FF:000001">
    <property type="entry name" value="Diguanylate cyclase domain protein"/>
    <property type="match status" value="1"/>
</dbReference>
<dbReference type="InterPro" id="IPR043128">
    <property type="entry name" value="Rev_trsase/Diguanyl_cyclase"/>
</dbReference>
<dbReference type="SMART" id="SM00028">
    <property type="entry name" value="TPR"/>
    <property type="match status" value="3"/>
</dbReference>
<dbReference type="EC" id="2.7.7.65" evidence="2"/>
<dbReference type="CDD" id="cd01949">
    <property type="entry name" value="GGDEF"/>
    <property type="match status" value="1"/>
</dbReference>
<keyword evidence="4" id="KW-0812">Transmembrane</keyword>
<accession>A0A4Y5YIF1</accession>
<dbReference type="InterPro" id="IPR029787">
    <property type="entry name" value="Nucleotide_cyclase"/>
</dbReference>
<dbReference type="SUPFAM" id="SSF55073">
    <property type="entry name" value="Nucleotide cyclase"/>
    <property type="match status" value="1"/>
</dbReference>
<evidence type="ECO:0000259" key="5">
    <source>
        <dbReference type="PROSITE" id="PS50887"/>
    </source>
</evidence>
<dbReference type="InterPro" id="IPR050469">
    <property type="entry name" value="Diguanylate_Cyclase"/>
</dbReference>
<dbReference type="Pfam" id="PF00990">
    <property type="entry name" value="GGDEF"/>
    <property type="match status" value="1"/>
</dbReference>
<dbReference type="NCBIfam" id="TIGR00254">
    <property type="entry name" value="GGDEF"/>
    <property type="match status" value="1"/>
</dbReference>
<dbReference type="GO" id="GO:0043709">
    <property type="term" value="P:cell adhesion involved in single-species biofilm formation"/>
    <property type="evidence" value="ECO:0007669"/>
    <property type="project" value="TreeGrafter"/>
</dbReference>